<feature type="transmembrane region" description="Helical" evidence="7">
    <location>
        <begin position="206"/>
        <end position="224"/>
    </location>
</feature>
<evidence type="ECO:0000256" key="1">
    <source>
        <dbReference type="ARBA" id="ARBA00004651"/>
    </source>
</evidence>
<feature type="transmembrane region" description="Helical" evidence="7">
    <location>
        <begin position="138"/>
        <end position="158"/>
    </location>
</feature>
<dbReference type="PANTHER" id="PTHR23517">
    <property type="entry name" value="RESISTANCE PROTEIN MDTM, PUTATIVE-RELATED-RELATED"/>
    <property type="match status" value="1"/>
</dbReference>
<evidence type="ECO:0000256" key="3">
    <source>
        <dbReference type="ARBA" id="ARBA00022475"/>
    </source>
</evidence>
<evidence type="ECO:0000256" key="2">
    <source>
        <dbReference type="ARBA" id="ARBA00022448"/>
    </source>
</evidence>
<dbReference type="InterPro" id="IPR036259">
    <property type="entry name" value="MFS_trans_sf"/>
</dbReference>
<organism evidence="9 10">
    <name type="scientific">Candidatus Segetimicrobium genomatis</name>
    <dbReference type="NCBI Taxonomy" id="2569760"/>
    <lineage>
        <taxon>Bacteria</taxon>
        <taxon>Bacillati</taxon>
        <taxon>Candidatus Sysuimicrobiota</taxon>
        <taxon>Candidatus Sysuimicrobiia</taxon>
        <taxon>Candidatus Sysuimicrobiales</taxon>
        <taxon>Candidatus Segetimicrobiaceae</taxon>
        <taxon>Candidatus Segetimicrobium</taxon>
    </lineage>
</organism>
<feature type="transmembrane region" description="Helical" evidence="7">
    <location>
        <begin position="41"/>
        <end position="62"/>
    </location>
</feature>
<gene>
    <name evidence="9" type="ORF">E6H04_05735</name>
</gene>
<keyword evidence="4 7" id="KW-0812">Transmembrane</keyword>
<feature type="transmembrane region" description="Helical" evidence="7">
    <location>
        <begin position="330"/>
        <end position="351"/>
    </location>
</feature>
<feature type="transmembrane region" description="Helical" evidence="7">
    <location>
        <begin position="74"/>
        <end position="93"/>
    </location>
</feature>
<comment type="subcellular location">
    <subcellularLocation>
        <location evidence="1">Cell membrane</location>
        <topology evidence="1">Multi-pass membrane protein</topology>
    </subcellularLocation>
</comment>
<feature type="transmembrane region" description="Helical" evidence="7">
    <location>
        <begin position="12"/>
        <end position="35"/>
    </location>
</feature>
<keyword evidence="2" id="KW-0813">Transport</keyword>
<sequence>MSTASRRRAPSLLLGGAGFCVNISWQVVLPILSLYLAHIGFSLAGIGLVVGLFSLTMGLVELQASVIAAAIGRRWSLLGGLAANALCLGVAGIGHSRALVAVALAAVGAARGVVVPPLHATVADSATPEGRGRAFGSFWLWASLAALSGPAIGGFVAARSGEGAPFVLGALFSLAAIPLIAGWRVPGRAARRASFGDFTAFLSAPSVARLGVSILLCYSLAGLWTTYLPLYASRQGVSIVVIGWIFAIQGGMFAAMQIPTGRLTALEYGRWLTLAGIVGMAATELAIPLLHGGPQLLAAGAVFGAALGLTPVTFAMLITRRVPPDQYTAAMSVFNSAIDLGLFVGPLLGAAAARASVAAPFLLALPLGLTAVAIGLRGPRQTAPVAPASHEHVIP</sequence>
<feature type="transmembrane region" description="Helical" evidence="7">
    <location>
        <begin position="357"/>
        <end position="376"/>
    </location>
</feature>
<dbReference type="PROSITE" id="PS50850">
    <property type="entry name" value="MFS"/>
    <property type="match status" value="1"/>
</dbReference>
<name>A0A537JEJ5_9BACT</name>
<feature type="transmembrane region" description="Helical" evidence="7">
    <location>
        <begin position="236"/>
        <end position="256"/>
    </location>
</feature>
<feature type="transmembrane region" description="Helical" evidence="7">
    <location>
        <begin position="296"/>
        <end position="318"/>
    </location>
</feature>
<dbReference type="Gene3D" id="1.20.1250.20">
    <property type="entry name" value="MFS general substrate transporter like domains"/>
    <property type="match status" value="2"/>
</dbReference>
<dbReference type="InterPro" id="IPR050171">
    <property type="entry name" value="MFS_Transporters"/>
</dbReference>
<reference evidence="9 10" key="1">
    <citation type="journal article" date="2019" name="Nat. Microbiol.">
        <title>Mediterranean grassland soil C-N compound turnover is dependent on rainfall and depth, and is mediated by genomically divergent microorganisms.</title>
        <authorList>
            <person name="Diamond S."/>
            <person name="Andeer P.F."/>
            <person name="Li Z."/>
            <person name="Crits-Christoph A."/>
            <person name="Burstein D."/>
            <person name="Anantharaman K."/>
            <person name="Lane K.R."/>
            <person name="Thomas B.C."/>
            <person name="Pan C."/>
            <person name="Northen T.R."/>
            <person name="Banfield J.F."/>
        </authorList>
    </citation>
    <scope>NUCLEOTIDE SEQUENCE [LARGE SCALE GENOMIC DNA]</scope>
    <source>
        <strain evidence="9">NP_7</strain>
    </source>
</reference>
<proteinExistence type="predicted"/>
<dbReference type="AlphaFoldDB" id="A0A537JEJ5"/>
<evidence type="ECO:0000256" key="4">
    <source>
        <dbReference type="ARBA" id="ARBA00022692"/>
    </source>
</evidence>
<feature type="transmembrane region" description="Helical" evidence="7">
    <location>
        <begin position="268"/>
        <end position="290"/>
    </location>
</feature>
<dbReference type="InterPro" id="IPR011701">
    <property type="entry name" value="MFS"/>
</dbReference>
<feature type="transmembrane region" description="Helical" evidence="7">
    <location>
        <begin position="99"/>
        <end position="118"/>
    </location>
</feature>
<keyword evidence="5 7" id="KW-1133">Transmembrane helix</keyword>
<accession>A0A537JEJ5</accession>
<keyword evidence="6 7" id="KW-0472">Membrane</keyword>
<evidence type="ECO:0000313" key="10">
    <source>
        <dbReference type="Proteomes" id="UP000320048"/>
    </source>
</evidence>
<dbReference type="Proteomes" id="UP000320048">
    <property type="component" value="Unassembled WGS sequence"/>
</dbReference>
<feature type="domain" description="Major facilitator superfamily (MFS) profile" evidence="8">
    <location>
        <begin position="10"/>
        <end position="383"/>
    </location>
</feature>
<dbReference type="SUPFAM" id="SSF103473">
    <property type="entry name" value="MFS general substrate transporter"/>
    <property type="match status" value="1"/>
</dbReference>
<keyword evidence="3" id="KW-1003">Cell membrane</keyword>
<feature type="transmembrane region" description="Helical" evidence="7">
    <location>
        <begin position="164"/>
        <end position="185"/>
    </location>
</feature>
<dbReference type="EMBL" id="VBAO01000148">
    <property type="protein sequence ID" value="TMI81961.1"/>
    <property type="molecule type" value="Genomic_DNA"/>
</dbReference>
<evidence type="ECO:0000256" key="6">
    <source>
        <dbReference type="ARBA" id="ARBA00023136"/>
    </source>
</evidence>
<evidence type="ECO:0000313" key="9">
    <source>
        <dbReference type="EMBL" id="TMI81961.1"/>
    </source>
</evidence>
<evidence type="ECO:0000256" key="7">
    <source>
        <dbReference type="SAM" id="Phobius"/>
    </source>
</evidence>
<evidence type="ECO:0000259" key="8">
    <source>
        <dbReference type="PROSITE" id="PS50850"/>
    </source>
</evidence>
<dbReference type="PANTHER" id="PTHR23517:SF3">
    <property type="entry name" value="INTEGRAL MEMBRANE TRANSPORT PROTEIN"/>
    <property type="match status" value="1"/>
</dbReference>
<protein>
    <submittedName>
        <fullName evidence="9">MFS transporter</fullName>
    </submittedName>
</protein>
<dbReference type="GO" id="GO:0005886">
    <property type="term" value="C:plasma membrane"/>
    <property type="evidence" value="ECO:0007669"/>
    <property type="project" value="UniProtKB-SubCell"/>
</dbReference>
<dbReference type="GO" id="GO:0022857">
    <property type="term" value="F:transmembrane transporter activity"/>
    <property type="evidence" value="ECO:0007669"/>
    <property type="project" value="InterPro"/>
</dbReference>
<comment type="caution">
    <text evidence="9">The sequence shown here is derived from an EMBL/GenBank/DDBJ whole genome shotgun (WGS) entry which is preliminary data.</text>
</comment>
<dbReference type="InterPro" id="IPR020846">
    <property type="entry name" value="MFS_dom"/>
</dbReference>
<evidence type="ECO:0000256" key="5">
    <source>
        <dbReference type="ARBA" id="ARBA00022989"/>
    </source>
</evidence>
<dbReference type="Pfam" id="PF07690">
    <property type="entry name" value="MFS_1"/>
    <property type="match status" value="1"/>
</dbReference>